<reference evidence="1 2" key="1">
    <citation type="submission" date="2023-07" db="EMBL/GenBank/DDBJ databases">
        <title>Genomic Encyclopedia of Type Strains, Phase IV (KMG-IV): sequencing the most valuable type-strain genomes for metagenomic binning, comparative biology and taxonomic classification.</title>
        <authorList>
            <person name="Goeker M."/>
        </authorList>
    </citation>
    <scope>NUCLEOTIDE SEQUENCE [LARGE SCALE GENOMIC DNA]</scope>
    <source>
        <strain evidence="1 2">DSM 17723</strain>
    </source>
</reference>
<comment type="caution">
    <text evidence="1">The sequence shown here is derived from an EMBL/GenBank/DDBJ whole genome shotgun (WGS) entry which is preliminary data.</text>
</comment>
<dbReference type="Proteomes" id="UP001232245">
    <property type="component" value="Unassembled WGS sequence"/>
</dbReference>
<protein>
    <submittedName>
        <fullName evidence="1">Uncharacterized protein YuzB (UPF0349 family)</fullName>
    </submittedName>
</protein>
<organism evidence="1 2">
    <name type="scientific">Metabacillus niabensis</name>
    <dbReference type="NCBI Taxonomy" id="324854"/>
    <lineage>
        <taxon>Bacteria</taxon>
        <taxon>Bacillati</taxon>
        <taxon>Bacillota</taxon>
        <taxon>Bacilli</taxon>
        <taxon>Bacillales</taxon>
        <taxon>Bacillaceae</taxon>
        <taxon>Metabacillus</taxon>
    </lineage>
</organism>
<dbReference type="InterPro" id="IPR009910">
    <property type="entry name" value="DUF1450"/>
</dbReference>
<dbReference type="Pfam" id="PF07293">
    <property type="entry name" value="DUF1450"/>
    <property type="match status" value="1"/>
</dbReference>
<evidence type="ECO:0000313" key="1">
    <source>
        <dbReference type="EMBL" id="MDQ0226048.1"/>
    </source>
</evidence>
<gene>
    <name evidence="1" type="ORF">J2S02_002392</name>
</gene>
<name>A0ABT9Z1B0_9BACI</name>
<dbReference type="EMBL" id="JAUSTZ010000003">
    <property type="protein sequence ID" value="MDQ0226048.1"/>
    <property type="molecule type" value="Genomic_DNA"/>
</dbReference>
<proteinExistence type="predicted"/>
<accession>A0ABT9Z1B0</accession>
<keyword evidence="2" id="KW-1185">Reference proteome</keyword>
<evidence type="ECO:0000313" key="2">
    <source>
        <dbReference type="Proteomes" id="UP001232245"/>
    </source>
</evidence>
<sequence length="90" mass="10401">MSFMKKLFSKQTKTKISFCTNNLDRFYSDADFSTFNTFLNDKGIEYKEYECQSKCKECKAAPYAVIDGEFVSADSPDELLKSMKSMIQDK</sequence>